<dbReference type="Proteomes" id="UP000054538">
    <property type="component" value="Unassembled WGS sequence"/>
</dbReference>
<name>A0A0D0D907_9AGAM</name>
<sequence length="205" mass="23032">MQGINQKLNALQSILGFFLQSAHAPQKVIDTLAHLGVSISTDAINLAVRSLSAESQNALRDLGQSLLVSYAYDNFDVDLKSQVSTVEKPNDSLKHLMSGLLFPLVHGITIDDLKCSEELWKKSMLNPYIKGDNIPLRHSWRDLLNLHGEGSNDSNLSCRDRFNAWMFLCGLCTYGPEYFHQFQLMLQDPEPVEQIPLIKTPIYAT</sequence>
<evidence type="ECO:0000313" key="1">
    <source>
        <dbReference type="EMBL" id="KIK73655.1"/>
    </source>
</evidence>
<gene>
    <name evidence="1" type="ORF">PAXRUDRAFT_20626</name>
</gene>
<dbReference type="AlphaFoldDB" id="A0A0D0D907"/>
<reference evidence="1 2" key="1">
    <citation type="submission" date="2014-04" db="EMBL/GenBank/DDBJ databases">
        <authorList>
            <consortium name="DOE Joint Genome Institute"/>
            <person name="Kuo A."/>
            <person name="Kohler A."/>
            <person name="Jargeat P."/>
            <person name="Nagy L.G."/>
            <person name="Floudas D."/>
            <person name="Copeland A."/>
            <person name="Barry K.W."/>
            <person name="Cichocki N."/>
            <person name="Veneault-Fourrey C."/>
            <person name="LaButti K."/>
            <person name="Lindquist E.A."/>
            <person name="Lipzen A."/>
            <person name="Lundell T."/>
            <person name="Morin E."/>
            <person name="Murat C."/>
            <person name="Sun H."/>
            <person name="Tunlid A."/>
            <person name="Henrissat B."/>
            <person name="Grigoriev I.V."/>
            <person name="Hibbett D.S."/>
            <person name="Martin F."/>
            <person name="Nordberg H.P."/>
            <person name="Cantor M.N."/>
            <person name="Hua S.X."/>
        </authorList>
    </citation>
    <scope>NUCLEOTIDE SEQUENCE [LARGE SCALE GENOMIC DNA]</scope>
    <source>
        <strain evidence="1 2">Ve08.2h10</strain>
    </source>
</reference>
<proteinExistence type="predicted"/>
<dbReference type="InParanoid" id="A0A0D0D907"/>
<accession>A0A0D0D907</accession>
<protein>
    <submittedName>
        <fullName evidence="1">Uncharacterized protein</fullName>
    </submittedName>
</protein>
<dbReference type="OrthoDB" id="4743193at2759"/>
<evidence type="ECO:0000313" key="2">
    <source>
        <dbReference type="Proteomes" id="UP000054538"/>
    </source>
</evidence>
<dbReference type="HOGENOM" id="CLU_074408_0_0_1"/>
<reference evidence="2" key="2">
    <citation type="submission" date="2015-01" db="EMBL/GenBank/DDBJ databases">
        <title>Evolutionary Origins and Diversification of the Mycorrhizal Mutualists.</title>
        <authorList>
            <consortium name="DOE Joint Genome Institute"/>
            <consortium name="Mycorrhizal Genomics Consortium"/>
            <person name="Kohler A."/>
            <person name="Kuo A."/>
            <person name="Nagy L.G."/>
            <person name="Floudas D."/>
            <person name="Copeland A."/>
            <person name="Barry K.W."/>
            <person name="Cichocki N."/>
            <person name="Veneault-Fourrey C."/>
            <person name="LaButti K."/>
            <person name="Lindquist E.A."/>
            <person name="Lipzen A."/>
            <person name="Lundell T."/>
            <person name="Morin E."/>
            <person name="Murat C."/>
            <person name="Riley R."/>
            <person name="Ohm R."/>
            <person name="Sun H."/>
            <person name="Tunlid A."/>
            <person name="Henrissat B."/>
            <person name="Grigoriev I.V."/>
            <person name="Hibbett D.S."/>
            <person name="Martin F."/>
        </authorList>
    </citation>
    <scope>NUCLEOTIDE SEQUENCE [LARGE SCALE GENOMIC DNA]</scope>
    <source>
        <strain evidence="2">Ve08.2h10</strain>
    </source>
</reference>
<dbReference type="EMBL" id="KN829540">
    <property type="protein sequence ID" value="KIK73655.1"/>
    <property type="molecule type" value="Genomic_DNA"/>
</dbReference>
<dbReference type="STRING" id="930991.A0A0D0D907"/>
<keyword evidence="2" id="KW-1185">Reference proteome</keyword>
<organism evidence="1 2">
    <name type="scientific">Paxillus rubicundulus Ve08.2h10</name>
    <dbReference type="NCBI Taxonomy" id="930991"/>
    <lineage>
        <taxon>Eukaryota</taxon>
        <taxon>Fungi</taxon>
        <taxon>Dikarya</taxon>
        <taxon>Basidiomycota</taxon>
        <taxon>Agaricomycotina</taxon>
        <taxon>Agaricomycetes</taxon>
        <taxon>Agaricomycetidae</taxon>
        <taxon>Boletales</taxon>
        <taxon>Paxilineae</taxon>
        <taxon>Paxillaceae</taxon>
        <taxon>Paxillus</taxon>
    </lineage>
</organism>